<dbReference type="PRINTS" id="PR00023">
    <property type="entry name" value="ZPELLUCIDA"/>
</dbReference>
<dbReference type="Ensembl" id="ENSLACT00000002812.1">
    <property type="protein sequence ID" value="ENSLACP00000002790.1"/>
    <property type="gene ID" value="ENSLACG00000002494.1"/>
</dbReference>
<keyword evidence="12 14" id="KW-1015">Disulfide bond</keyword>
<dbReference type="eggNOG" id="ENOG502QSZF">
    <property type="taxonomic scope" value="Eukaryota"/>
</dbReference>
<dbReference type="GO" id="GO:0035805">
    <property type="term" value="C:egg coat"/>
    <property type="evidence" value="ECO:0007669"/>
    <property type="project" value="UniProtKB-SubCell"/>
</dbReference>
<dbReference type="InterPro" id="IPR042235">
    <property type="entry name" value="ZP-C_dom"/>
</dbReference>
<organism evidence="16 17">
    <name type="scientific">Latimeria chalumnae</name>
    <name type="common">Coelacanth</name>
    <dbReference type="NCBI Taxonomy" id="7897"/>
    <lineage>
        <taxon>Eukaryota</taxon>
        <taxon>Metazoa</taxon>
        <taxon>Chordata</taxon>
        <taxon>Craniata</taxon>
        <taxon>Vertebrata</taxon>
        <taxon>Euteleostomi</taxon>
        <taxon>Coelacanthiformes</taxon>
        <taxon>Coelacanthidae</taxon>
        <taxon>Latimeria</taxon>
    </lineage>
</organism>
<evidence type="ECO:0000256" key="9">
    <source>
        <dbReference type="ARBA" id="ARBA00022729"/>
    </source>
</evidence>
<dbReference type="EMBL" id="AFYH01237192">
    <property type="status" value="NOT_ANNOTATED_CDS"/>
    <property type="molecule type" value="Genomic_DNA"/>
</dbReference>
<dbReference type="Gene3D" id="2.60.40.4100">
    <property type="entry name" value="Zona pellucida, ZP-C domain"/>
    <property type="match status" value="1"/>
</dbReference>
<evidence type="ECO:0000256" key="10">
    <source>
        <dbReference type="ARBA" id="ARBA00022989"/>
    </source>
</evidence>
<dbReference type="PROSITE" id="PS00682">
    <property type="entry name" value="ZP_1"/>
    <property type="match status" value="1"/>
</dbReference>
<feature type="domain" description="ZP" evidence="15">
    <location>
        <begin position="23"/>
        <end position="284"/>
    </location>
</feature>
<dbReference type="GeneTree" id="ENSGT01030000234567"/>
<evidence type="ECO:0000256" key="8">
    <source>
        <dbReference type="ARBA" id="ARBA00022692"/>
    </source>
</evidence>
<dbReference type="GO" id="GO:0007339">
    <property type="term" value="P:binding of sperm to zona pellucida"/>
    <property type="evidence" value="ECO:0007669"/>
    <property type="project" value="UniProtKB-UniRule"/>
</dbReference>
<evidence type="ECO:0000256" key="14">
    <source>
        <dbReference type="RuleBase" id="RU367066"/>
    </source>
</evidence>
<evidence type="ECO:0000259" key="15">
    <source>
        <dbReference type="PROSITE" id="PS51034"/>
    </source>
</evidence>
<dbReference type="GO" id="GO:0032190">
    <property type="term" value="F:acrosin binding"/>
    <property type="evidence" value="ECO:0007669"/>
    <property type="project" value="TreeGrafter"/>
</dbReference>
<dbReference type="PANTHER" id="PTHR11576">
    <property type="entry name" value="ZONA PELLUCIDA SPERM-BINDING PROTEIN 3"/>
    <property type="match status" value="1"/>
</dbReference>
<dbReference type="GO" id="GO:2000344">
    <property type="term" value="P:positive regulation of acrosome reaction"/>
    <property type="evidence" value="ECO:0007669"/>
    <property type="project" value="UniProtKB-UniRule"/>
</dbReference>
<keyword evidence="17" id="KW-1185">Reference proteome</keyword>
<dbReference type="SMART" id="SM00241">
    <property type="entry name" value="ZP"/>
    <property type="match status" value="1"/>
</dbReference>
<gene>
    <name evidence="16" type="primary">LOC102350068</name>
</gene>
<reference evidence="17" key="1">
    <citation type="submission" date="2011-08" db="EMBL/GenBank/DDBJ databases">
        <title>The draft genome of Latimeria chalumnae.</title>
        <authorList>
            <person name="Di Palma F."/>
            <person name="Alfoldi J."/>
            <person name="Johnson J."/>
            <person name="Berlin A."/>
            <person name="Gnerre S."/>
            <person name="Jaffe D."/>
            <person name="MacCallum I."/>
            <person name="Young S."/>
            <person name="Walker B.J."/>
            <person name="Lander E."/>
            <person name="Lindblad-Toh K."/>
        </authorList>
    </citation>
    <scope>NUCLEOTIDE SEQUENCE [LARGE SCALE GENOMIC DNA]</scope>
    <source>
        <strain evidence="17">Wild caught</strain>
    </source>
</reference>
<keyword evidence="13" id="KW-0325">Glycoprotein</keyword>
<dbReference type="STRING" id="7897.ENSLACP00000002790"/>
<evidence type="ECO:0000313" key="17">
    <source>
        <dbReference type="Proteomes" id="UP000008672"/>
    </source>
</evidence>
<keyword evidence="4 14" id="KW-1003">Cell membrane</keyword>
<evidence type="ECO:0000256" key="1">
    <source>
        <dbReference type="ARBA" id="ARBA00004498"/>
    </source>
</evidence>
<reference evidence="16" key="2">
    <citation type="submission" date="2025-08" db="UniProtKB">
        <authorList>
            <consortium name="Ensembl"/>
        </authorList>
    </citation>
    <scope>IDENTIFICATION</scope>
</reference>
<dbReference type="InParanoid" id="H2ZZG9"/>
<dbReference type="Gene3D" id="2.60.40.3210">
    <property type="entry name" value="Zona pellucida, ZP-N domain"/>
    <property type="match status" value="1"/>
</dbReference>
<feature type="transmembrane region" description="Helical" evidence="14">
    <location>
        <begin position="360"/>
        <end position="380"/>
    </location>
</feature>
<comment type="similarity">
    <text evidence="2 14">Belongs to the ZP domain family. ZPC subfamily.</text>
</comment>
<dbReference type="AlphaFoldDB" id="H2ZZG9"/>
<dbReference type="Bgee" id="ENSLACG00000002494">
    <property type="expression patterns" value="Expressed in pelvic fin and 5 other cell types or tissues"/>
</dbReference>
<comment type="function">
    <text evidence="14">Component of the zona pellucida, an extracellular matrix surrounding oocytes which mediates sperm binding, induction of the acrosome reaction and prevents post-fertilization polyspermy. The zona pellucida is composed of 3 to 4 glycoproteins, ZP1, ZP2, ZP3, and ZP4. ZP3 is essential for sperm binding and zona matrix formation.</text>
</comment>
<dbReference type="GO" id="GO:0035804">
    <property type="term" value="F:structural constituent of egg coat"/>
    <property type="evidence" value="ECO:0007669"/>
    <property type="project" value="UniProtKB-UniRule"/>
</dbReference>
<evidence type="ECO:0000313" key="16">
    <source>
        <dbReference type="Ensembl" id="ENSLACP00000002790.1"/>
    </source>
</evidence>
<dbReference type="InterPro" id="IPR017977">
    <property type="entry name" value="ZP_dom_CS"/>
</dbReference>
<evidence type="ECO:0000256" key="11">
    <source>
        <dbReference type="ARBA" id="ARBA00023136"/>
    </source>
</evidence>
<dbReference type="Pfam" id="PF00100">
    <property type="entry name" value="Zona_pellucida"/>
    <property type="match status" value="1"/>
</dbReference>
<evidence type="ECO:0000256" key="2">
    <source>
        <dbReference type="ARBA" id="ARBA00006735"/>
    </source>
</evidence>
<dbReference type="GO" id="GO:0035803">
    <property type="term" value="P:egg coat formation"/>
    <property type="evidence" value="ECO:0007669"/>
    <property type="project" value="UniProtKB-UniRule"/>
</dbReference>
<dbReference type="PANTHER" id="PTHR11576:SF2">
    <property type="entry name" value="ZONA PELLUCIDA SPERM-BINDING PROTEIN 3"/>
    <property type="match status" value="1"/>
</dbReference>
<proteinExistence type="inferred from homology"/>
<dbReference type="PROSITE" id="PS51034">
    <property type="entry name" value="ZP_2"/>
    <property type="match status" value="1"/>
</dbReference>
<dbReference type="InterPro" id="IPR048290">
    <property type="entry name" value="ZP_chr"/>
</dbReference>
<dbReference type="FunFam" id="2.60.40.4100:FF:000002">
    <property type="entry name" value="Zona pellucida sperm-binding protein 3"/>
    <property type="match status" value="1"/>
</dbReference>
<keyword evidence="10 14" id="KW-1133">Transmembrane helix</keyword>
<evidence type="ECO:0000256" key="5">
    <source>
        <dbReference type="ARBA" id="ARBA00022525"/>
    </source>
</evidence>
<evidence type="ECO:0000256" key="6">
    <source>
        <dbReference type="ARBA" id="ARBA00022530"/>
    </source>
</evidence>
<dbReference type="GO" id="GO:0005886">
    <property type="term" value="C:plasma membrane"/>
    <property type="evidence" value="ECO:0007669"/>
    <property type="project" value="UniProtKB-SubCell"/>
</dbReference>
<dbReference type="Proteomes" id="UP000008672">
    <property type="component" value="Unassembled WGS sequence"/>
</dbReference>
<comment type="PTM">
    <text evidence="14">Proteolytically cleaved before the transmembrane segment to yield the secreted ectodomain incorporated in the zona pellucida.</text>
</comment>
<keyword evidence="7 14" id="KW-0165">Cleavage on pair of basic residues</keyword>
<protein>
    <recommendedName>
        <fullName evidence="3 14">Zona pellucida sperm-binding protein 3</fullName>
    </recommendedName>
</protein>
<dbReference type="OMA" id="VFHFANS"/>
<sequence length="400" mass="44390">MSDQFQSSPEFKVVSKLHTVTVECKEAWMVVTVKKDLFGTGHLVKASDLSLGPQKCSFIKASQGDVVFEVELHACGNSLGMTEDHLIYSTELVYIPTPLANEPILRTNGAVIPVRCFYPRKQNVSSKAIKPTWIPFASTISAEERLAFSLRLMNDDFSKVRDSNIYYLGDVLHVEASVAIMNHVPLLLFIDSCVATLTPDKDSSPRYPIIDYHGCLVDGRSEDSSSGFRPPRPSASQLRFNVDAFRFYQDSRTVIYITCHLKVTAVDEAPDSMNKACSFRKPVNEWMPMEGDANICSCCETKNCGLASKWQGSRWGRDVASKLGNVHCKWEGDQTIGPLINWCSLGDQSIAASNTWSEPLLIMLGVVVTVSLCCVVLVLCKTFRKRTKNKALKCPTSVSH</sequence>
<dbReference type="HOGENOM" id="CLU_047091_1_1_1"/>
<dbReference type="InterPro" id="IPR055355">
    <property type="entry name" value="ZP-C"/>
</dbReference>
<keyword evidence="5 14" id="KW-0964">Secreted</keyword>
<keyword evidence="9 14" id="KW-0732">Signal</keyword>
<evidence type="ECO:0000256" key="7">
    <source>
        <dbReference type="ARBA" id="ARBA00022685"/>
    </source>
</evidence>
<keyword evidence="11 14" id="KW-0472">Membrane</keyword>
<comment type="subcellular location">
    <subcellularLocation>
        <location evidence="1">Secreted</location>
        <location evidence="1">Extracellular space</location>
        <location evidence="1">Extracellular matrix</location>
    </subcellularLocation>
    <subcellularLocation>
        <location evidence="14">Zona pellucida</location>
    </subcellularLocation>
    <subcellularLocation>
        <location evidence="14">Cell membrane</location>
        <topology evidence="14">Single-pass type I membrane protein</topology>
    </subcellularLocation>
</comment>
<name>H2ZZG9_LATCH</name>
<evidence type="ECO:0000256" key="3">
    <source>
        <dbReference type="ARBA" id="ARBA00017980"/>
    </source>
</evidence>
<comment type="domain">
    <text evidence="14">The ZP domain is involved in the polymerization of the ZP proteins to form the zona pellucida.</text>
</comment>
<dbReference type="InterPro" id="IPR055356">
    <property type="entry name" value="ZP-N"/>
</dbReference>
<dbReference type="FunCoup" id="H2ZZG9">
    <property type="interactions" value="231"/>
</dbReference>
<keyword evidence="8 14" id="KW-0812">Transmembrane</keyword>
<evidence type="ECO:0000256" key="12">
    <source>
        <dbReference type="ARBA" id="ARBA00023157"/>
    </source>
</evidence>
<reference evidence="16" key="3">
    <citation type="submission" date="2025-09" db="UniProtKB">
        <authorList>
            <consortium name="Ensembl"/>
        </authorList>
    </citation>
    <scope>IDENTIFICATION</scope>
</reference>
<dbReference type="Pfam" id="PF23344">
    <property type="entry name" value="ZP-N"/>
    <property type="match status" value="1"/>
</dbReference>
<evidence type="ECO:0000256" key="4">
    <source>
        <dbReference type="ARBA" id="ARBA00022475"/>
    </source>
</evidence>
<accession>H2ZZG9</accession>
<dbReference type="FunFam" id="2.60.40.3210:FF:000001">
    <property type="entry name" value="Zona pellucida sperm-binding protein 3"/>
    <property type="match status" value="1"/>
</dbReference>
<evidence type="ECO:0000256" key="13">
    <source>
        <dbReference type="ARBA" id="ARBA00023180"/>
    </source>
</evidence>
<dbReference type="InterPro" id="IPR001507">
    <property type="entry name" value="ZP_dom"/>
</dbReference>
<keyword evidence="6 14" id="KW-0272">Extracellular matrix</keyword>